<evidence type="ECO:0000313" key="2">
    <source>
        <dbReference type="EMBL" id="VDN15137.1"/>
    </source>
</evidence>
<dbReference type="Proteomes" id="UP000281553">
    <property type="component" value="Unassembled WGS sequence"/>
</dbReference>
<reference evidence="2 3" key="1">
    <citation type="submission" date="2018-11" db="EMBL/GenBank/DDBJ databases">
        <authorList>
            <consortium name="Pathogen Informatics"/>
        </authorList>
    </citation>
    <scope>NUCLEOTIDE SEQUENCE [LARGE SCALE GENOMIC DNA]</scope>
</reference>
<dbReference type="AlphaFoldDB" id="A0A3P7LTY4"/>
<evidence type="ECO:0008006" key="4">
    <source>
        <dbReference type="Google" id="ProtNLM"/>
    </source>
</evidence>
<feature type="region of interest" description="Disordered" evidence="1">
    <location>
        <begin position="178"/>
        <end position="211"/>
    </location>
</feature>
<dbReference type="GO" id="GO:0000339">
    <property type="term" value="F:RNA cap binding"/>
    <property type="evidence" value="ECO:0007669"/>
    <property type="project" value="InterPro"/>
</dbReference>
<gene>
    <name evidence="2" type="ORF">DILT_LOCUS10968</name>
</gene>
<dbReference type="InterPro" id="IPR006607">
    <property type="entry name" value="DM15"/>
</dbReference>
<dbReference type="GO" id="GO:0048255">
    <property type="term" value="P:mRNA stabilization"/>
    <property type="evidence" value="ECO:0007669"/>
    <property type="project" value="InterPro"/>
</dbReference>
<feature type="non-terminal residue" evidence="2">
    <location>
        <position position="211"/>
    </location>
</feature>
<proteinExistence type="predicted"/>
<sequence>MNTLYRFWSFFLRENFNRTMYKEFRRFAVEDAKFGSRYGIECLFRFYSFGLEKRFREDLFKDFEVETLNDYEAGHLYGLEKFWAFLHYSQRKIDVDPRLAEHLKKYKTLSDFRANVSFSSVPSHTIRAYKLFEPPDGFFVARARRRTKSEILPGTLSPCTENQVDPRSTVLFSKNLSSSTEAVNKTKGPSKETVSSSVVEAGDTQQQGKGA</sequence>
<dbReference type="OrthoDB" id="340227at2759"/>
<protein>
    <recommendedName>
        <fullName evidence="4">HTH La-type RNA-binding domain-containing protein</fullName>
    </recommendedName>
</protein>
<evidence type="ECO:0000313" key="3">
    <source>
        <dbReference type="Proteomes" id="UP000281553"/>
    </source>
</evidence>
<organism evidence="2 3">
    <name type="scientific">Dibothriocephalus latus</name>
    <name type="common">Fish tapeworm</name>
    <name type="synonym">Diphyllobothrium latum</name>
    <dbReference type="NCBI Taxonomy" id="60516"/>
    <lineage>
        <taxon>Eukaryota</taxon>
        <taxon>Metazoa</taxon>
        <taxon>Spiralia</taxon>
        <taxon>Lophotrochozoa</taxon>
        <taxon>Platyhelminthes</taxon>
        <taxon>Cestoda</taxon>
        <taxon>Eucestoda</taxon>
        <taxon>Diphyllobothriidea</taxon>
        <taxon>Diphyllobothriidae</taxon>
        <taxon>Dibothriocephalus</taxon>
    </lineage>
</organism>
<dbReference type="EMBL" id="UYRU01061545">
    <property type="protein sequence ID" value="VDN15137.1"/>
    <property type="molecule type" value="Genomic_DNA"/>
</dbReference>
<name>A0A3P7LTY4_DIBLA</name>
<keyword evidence="3" id="KW-1185">Reference proteome</keyword>
<feature type="compositionally biased region" description="Polar residues" evidence="1">
    <location>
        <begin position="192"/>
        <end position="211"/>
    </location>
</feature>
<evidence type="ECO:0000256" key="1">
    <source>
        <dbReference type="SAM" id="MobiDB-lite"/>
    </source>
</evidence>
<dbReference type="SMART" id="SM00684">
    <property type="entry name" value="DM15"/>
    <property type="match status" value="2"/>
</dbReference>
<accession>A0A3P7LTY4</accession>
<dbReference type="Pfam" id="PF21071">
    <property type="entry name" value="LARP1_HEAT"/>
    <property type="match status" value="1"/>
</dbReference>